<dbReference type="Gene3D" id="1.20.1420.30">
    <property type="entry name" value="NCX, central ion-binding region"/>
    <property type="match status" value="2"/>
</dbReference>
<feature type="transmembrane region" description="Helical" evidence="10">
    <location>
        <begin position="186"/>
        <end position="207"/>
    </location>
</feature>
<comment type="subcellular location">
    <subcellularLocation>
        <location evidence="1">Endomembrane system</location>
        <topology evidence="1">Multi-pass membrane protein</topology>
    </subcellularLocation>
</comment>
<keyword evidence="2" id="KW-0813">Transport</keyword>
<protein>
    <recommendedName>
        <fullName evidence="11">Calx-beta domain-containing protein</fullName>
    </recommendedName>
</protein>
<evidence type="ECO:0000256" key="6">
    <source>
        <dbReference type="ARBA" id="ARBA00022837"/>
    </source>
</evidence>
<feature type="transmembrane region" description="Helical" evidence="10">
    <location>
        <begin position="32"/>
        <end position="58"/>
    </location>
</feature>
<evidence type="ECO:0000256" key="2">
    <source>
        <dbReference type="ARBA" id="ARBA00022448"/>
    </source>
</evidence>
<keyword evidence="4" id="KW-0732">Signal</keyword>
<evidence type="ECO:0000259" key="11">
    <source>
        <dbReference type="SMART" id="SM00237"/>
    </source>
</evidence>
<dbReference type="SMART" id="SM00237">
    <property type="entry name" value="Calx_beta"/>
    <property type="match status" value="1"/>
</dbReference>
<evidence type="ECO:0000256" key="5">
    <source>
        <dbReference type="ARBA" id="ARBA00022737"/>
    </source>
</evidence>
<feature type="domain" description="Calx-beta" evidence="11">
    <location>
        <begin position="290"/>
        <end position="390"/>
    </location>
</feature>
<feature type="transmembrane region" description="Helical" evidence="10">
    <location>
        <begin position="121"/>
        <end position="140"/>
    </location>
</feature>
<organism evidence="12 13">
    <name type="scientific">Prorocentrum cordatum</name>
    <dbReference type="NCBI Taxonomy" id="2364126"/>
    <lineage>
        <taxon>Eukaryota</taxon>
        <taxon>Sar</taxon>
        <taxon>Alveolata</taxon>
        <taxon>Dinophyceae</taxon>
        <taxon>Prorocentrales</taxon>
        <taxon>Prorocentraceae</taxon>
        <taxon>Prorocentrum</taxon>
    </lineage>
</organism>
<keyword evidence="9 10" id="KW-0472">Membrane</keyword>
<dbReference type="PANTHER" id="PTHR11878">
    <property type="entry name" value="SODIUM/CALCIUM EXCHANGER"/>
    <property type="match status" value="1"/>
</dbReference>
<evidence type="ECO:0000256" key="8">
    <source>
        <dbReference type="ARBA" id="ARBA00023065"/>
    </source>
</evidence>
<dbReference type="Pfam" id="PF01699">
    <property type="entry name" value="Na_Ca_ex"/>
    <property type="match status" value="2"/>
</dbReference>
<feature type="transmembrane region" description="Helical" evidence="10">
    <location>
        <begin position="152"/>
        <end position="174"/>
    </location>
</feature>
<evidence type="ECO:0000256" key="7">
    <source>
        <dbReference type="ARBA" id="ARBA00022989"/>
    </source>
</evidence>
<keyword evidence="3 10" id="KW-0812">Transmembrane</keyword>
<proteinExistence type="predicted"/>
<evidence type="ECO:0000313" key="13">
    <source>
        <dbReference type="Proteomes" id="UP001189429"/>
    </source>
</evidence>
<accession>A0ABN9SHG1</accession>
<gene>
    <name evidence="12" type="ORF">PCOR1329_LOCUS29558</name>
</gene>
<evidence type="ECO:0000313" key="12">
    <source>
        <dbReference type="EMBL" id="CAK0831122.1"/>
    </source>
</evidence>
<dbReference type="InterPro" id="IPR038081">
    <property type="entry name" value="CalX-like_sf"/>
</dbReference>
<dbReference type="InterPro" id="IPR051171">
    <property type="entry name" value="CaCA"/>
</dbReference>
<dbReference type="PANTHER" id="PTHR11878:SF65">
    <property type="entry name" value="NA_CA-EXCHANGE PROTEIN, ISOFORM G"/>
    <property type="match status" value="1"/>
</dbReference>
<dbReference type="Proteomes" id="UP001189429">
    <property type="component" value="Unassembled WGS sequence"/>
</dbReference>
<dbReference type="InterPro" id="IPR044880">
    <property type="entry name" value="NCX_ion-bd_dom_sf"/>
</dbReference>
<dbReference type="InterPro" id="IPR003644">
    <property type="entry name" value="Calx_beta"/>
</dbReference>
<keyword evidence="8" id="KW-0406">Ion transport</keyword>
<evidence type="ECO:0000256" key="1">
    <source>
        <dbReference type="ARBA" id="ARBA00004127"/>
    </source>
</evidence>
<keyword evidence="7 10" id="KW-1133">Transmembrane helix</keyword>
<comment type="caution">
    <text evidence="12">The sequence shown here is derived from an EMBL/GenBank/DDBJ whole genome shotgun (WGS) entry which is preliminary data.</text>
</comment>
<evidence type="ECO:0000256" key="10">
    <source>
        <dbReference type="SAM" id="Phobius"/>
    </source>
</evidence>
<keyword evidence="6" id="KW-0106">Calcium</keyword>
<dbReference type="Gene3D" id="2.60.40.2030">
    <property type="match status" value="1"/>
</dbReference>
<dbReference type="InterPro" id="IPR004837">
    <property type="entry name" value="NaCa_Exmemb"/>
</dbReference>
<dbReference type="EMBL" id="CAUYUJ010011115">
    <property type="protein sequence ID" value="CAK0831122.1"/>
    <property type="molecule type" value="Genomic_DNA"/>
</dbReference>
<evidence type="ECO:0000256" key="9">
    <source>
        <dbReference type="ARBA" id="ARBA00023136"/>
    </source>
</evidence>
<keyword evidence="13" id="KW-1185">Reference proteome</keyword>
<name>A0ABN9SHG1_9DINO</name>
<keyword evidence="5" id="KW-0677">Repeat</keyword>
<sequence length="593" mass="65089">MAESNEPRTCDEGGGGQALPSWHEFEDKKFKVVLYGIGLCYSFLGVSIVADMFMSAIERITSRKRVIQLSNGRTITSKVWNDSVANLTLMALGSSAPEILLSLNDVFKNEYFESALGPSTIVGSAAFNLFVIIAVCINSVPDGETRRIKEMGVFVITAIFSLLAYIWLLFIVQINSKDIISVEEGVITFLYFPCLVIISYAADVGWLSRVPGLKKLLAKHEDDEDIEVPLAAGSEGGSNPVSCLFRCMCSPFLCICRCCKRMVKGKSNADDHEAVTTSDAIDHARPIVDLEGNPLKNECGIVSFAADRLQVLGEDEEKEVTIPIYRKNGTSGRVSVQWCIERLSATPGYDYVDASGELHFRDGVEESEITITILPKQVGEKADRFQVLLQEATGGLTFNPFSDGGREMNILTVTINNGAKGSVKTRQRVYGVLDHVVNLDEVYLGTNQWYEQITAALYVNGSREEQENSNFFDWVVHLINFPWKFPFALTTPPPTYLGGWVCFFFSLGHIAWITLIIGDLAELFGCNADISDNITAVTFVALGTSVPDLLASRIAAKAEPHADASIVNVTGSNSVNVFLASGCRGWWRLSIGR</sequence>
<dbReference type="SUPFAM" id="SSF141072">
    <property type="entry name" value="CalX-like"/>
    <property type="match status" value="1"/>
</dbReference>
<reference evidence="12" key="1">
    <citation type="submission" date="2023-10" db="EMBL/GenBank/DDBJ databases">
        <authorList>
            <person name="Chen Y."/>
            <person name="Shah S."/>
            <person name="Dougan E. K."/>
            <person name="Thang M."/>
            <person name="Chan C."/>
        </authorList>
    </citation>
    <scope>NUCLEOTIDE SEQUENCE [LARGE SCALE GENOMIC DNA]</scope>
</reference>
<dbReference type="Pfam" id="PF03160">
    <property type="entry name" value="Calx-beta"/>
    <property type="match status" value="1"/>
</dbReference>
<evidence type="ECO:0000256" key="4">
    <source>
        <dbReference type="ARBA" id="ARBA00022729"/>
    </source>
</evidence>
<evidence type="ECO:0000256" key="3">
    <source>
        <dbReference type="ARBA" id="ARBA00022692"/>
    </source>
</evidence>